<keyword evidence="2" id="KW-0804">Transcription</keyword>
<organism evidence="4 5">
    <name type="scientific">Candida verbasci</name>
    <dbReference type="NCBI Taxonomy" id="1227364"/>
    <lineage>
        <taxon>Eukaryota</taxon>
        <taxon>Fungi</taxon>
        <taxon>Dikarya</taxon>
        <taxon>Ascomycota</taxon>
        <taxon>Saccharomycotina</taxon>
        <taxon>Pichiomycetes</taxon>
        <taxon>Debaryomycetaceae</taxon>
        <taxon>Candida/Lodderomyces clade</taxon>
        <taxon>Candida</taxon>
    </lineage>
</organism>
<dbReference type="InterPro" id="IPR013933">
    <property type="entry name" value="CRC_Rsc7/Swp82"/>
</dbReference>
<dbReference type="OrthoDB" id="5598844at2759"/>
<dbReference type="GO" id="GO:0031490">
    <property type="term" value="F:chromatin DNA binding"/>
    <property type="evidence" value="ECO:0007669"/>
    <property type="project" value="TreeGrafter"/>
</dbReference>
<protein>
    <recommendedName>
        <fullName evidence="6">Chromatin structure-remodeling complex protein RSC7</fullName>
    </recommendedName>
</protein>
<gene>
    <name evidence="4" type="ORF">CANVERA_P1296</name>
</gene>
<dbReference type="PANTHER" id="PTHR22597:SF3">
    <property type="entry name" value="CHROMATIN STRUCTURE-REMODELING COMPLEX SUBUNIT RSC7"/>
    <property type="match status" value="1"/>
</dbReference>
<evidence type="ECO:0000313" key="5">
    <source>
        <dbReference type="Proteomes" id="UP001152885"/>
    </source>
</evidence>
<feature type="compositionally biased region" description="Acidic residues" evidence="3">
    <location>
        <begin position="24"/>
        <end position="36"/>
    </location>
</feature>
<feature type="compositionally biased region" description="Acidic residues" evidence="3">
    <location>
        <begin position="72"/>
        <end position="94"/>
    </location>
</feature>
<evidence type="ECO:0000313" key="4">
    <source>
        <dbReference type="EMBL" id="CAI5756777.1"/>
    </source>
</evidence>
<feature type="region of interest" description="Disordered" evidence="3">
    <location>
        <begin position="1"/>
        <end position="106"/>
    </location>
</feature>
<keyword evidence="5" id="KW-1185">Reference proteome</keyword>
<evidence type="ECO:0000256" key="2">
    <source>
        <dbReference type="ARBA" id="ARBA00023163"/>
    </source>
</evidence>
<dbReference type="Pfam" id="PF08624">
    <property type="entry name" value="CRC_subunit"/>
    <property type="match status" value="1"/>
</dbReference>
<feature type="compositionally biased region" description="Acidic residues" evidence="3">
    <location>
        <begin position="43"/>
        <end position="59"/>
    </location>
</feature>
<dbReference type="EMBL" id="CANTUO010000001">
    <property type="protein sequence ID" value="CAI5756777.1"/>
    <property type="molecule type" value="Genomic_DNA"/>
</dbReference>
<evidence type="ECO:0000256" key="3">
    <source>
        <dbReference type="SAM" id="MobiDB-lite"/>
    </source>
</evidence>
<accession>A0A9W4TTU0</accession>
<comment type="caution">
    <text evidence="4">The sequence shown here is derived from an EMBL/GenBank/DDBJ whole genome shotgun (WGS) entry which is preliminary data.</text>
</comment>
<dbReference type="AlphaFoldDB" id="A0A9W4TTU0"/>
<dbReference type="GO" id="GO:0016586">
    <property type="term" value="C:RSC-type complex"/>
    <property type="evidence" value="ECO:0007669"/>
    <property type="project" value="TreeGrafter"/>
</dbReference>
<evidence type="ECO:0008006" key="6">
    <source>
        <dbReference type="Google" id="ProtNLM"/>
    </source>
</evidence>
<dbReference type="Proteomes" id="UP001152885">
    <property type="component" value="Unassembled WGS sequence"/>
</dbReference>
<dbReference type="PANTHER" id="PTHR22597">
    <property type="entry name" value="POLYCOMB GROUP PROTEIN"/>
    <property type="match status" value="1"/>
</dbReference>
<name>A0A9W4TTU0_9ASCO</name>
<proteinExistence type="predicted"/>
<keyword evidence="1" id="KW-0805">Transcription regulation</keyword>
<sequence>MVFKKQIKKEEEVKEEQEPKIDEDNPVDDIPQDDEEEYKKENIEEEHEESEIDDDDDEIIGSRRSRKRKVNEEDDIEDEEEEDNDKEDDQEEQENEGRTERRGRRKKPKVKLYDDDVFDEEGNPNHIENEEVVISNEDPKGKEKIDNLGYLKGGREFRMKTFKLLNHGDQLFMISTEPARLVGFRDSYLLFKTHRTLYKKVCDNDEKADLIRRGLIPNSYKGRAVNLVTARSIFREFGARMIKEGKKVIDDFWEQRAIDNGDIPGEYADPNEIYQKKLANVLGEGISSAGNATPLTATPIVNYQTDHSWMYQIAQQTSEYNHKLMEVRSNIGVKGKKDVYTNLNFYPSLTQPSRSTIEKFDDKTNQLIYEIKYECKDVRRPVTGLSKISQELIDEIDDPEIQKAIIEQQNYEKSMY</sequence>
<reference evidence="4" key="1">
    <citation type="submission" date="2022-12" db="EMBL/GenBank/DDBJ databases">
        <authorList>
            <person name="Brejova B."/>
        </authorList>
    </citation>
    <scope>NUCLEOTIDE SEQUENCE</scope>
</reference>
<evidence type="ECO:0000256" key="1">
    <source>
        <dbReference type="ARBA" id="ARBA00023015"/>
    </source>
</evidence>
<feature type="compositionally biased region" description="Basic and acidic residues" evidence="3">
    <location>
        <begin position="8"/>
        <end position="23"/>
    </location>
</feature>